<feature type="compositionally biased region" description="Polar residues" evidence="21">
    <location>
        <begin position="2084"/>
        <end position="2098"/>
    </location>
</feature>
<dbReference type="FunFam" id="1.10.287.70:FF:000009">
    <property type="entry name" value="Voltage-dependent L-type calcium channel subunit alpha"/>
    <property type="match status" value="1"/>
</dbReference>
<dbReference type="InterPro" id="IPR031688">
    <property type="entry name" value="CAC1F_C"/>
</dbReference>
<dbReference type="Pfam" id="PF16905">
    <property type="entry name" value="GPHH"/>
    <property type="match status" value="1"/>
</dbReference>
<evidence type="ECO:0000256" key="21">
    <source>
        <dbReference type="SAM" id="MobiDB-lite"/>
    </source>
</evidence>
<keyword evidence="12" id="KW-0406">Ion transport</keyword>
<dbReference type="PRINTS" id="PR01630">
    <property type="entry name" value="LVDCCALPHA1"/>
</dbReference>
<feature type="transmembrane region" description="Helical" evidence="22">
    <location>
        <begin position="323"/>
        <end position="344"/>
    </location>
</feature>
<dbReference type="FunFam" id="1.20.120.350:FF:000001">
    <property type="entry name" value="Voltage-dependent L-type calcium channel subunit alpha"/>
    <property type="match status" value="1"/>
</dbReference>
<evidence type="ECO:0000256" key="6">
    <source>
        <dbReference type="ARBA" id="ARBA00022692"/>
    </source>
</evidence>
<keyword evidence="10 20" id="KW-0851">Voltage-gated channel</keyword>
<evidence type="ECO:0000313" key="24">
    <source>
        <dbReference type="EMBL" id="TWW57059.1"/>
    </source>
</evidence>
<feature type="transmembrane region" description="Helical" evidence="22">
    <location>
        <begin position="1155"/>
        <end position="1188"/>
    </location>
</feature>
<comment type="function">
    <text evidence="20">Voltage-sensitive calcium channels (VSCC) mediate the entry of calcium ions into excitable cells and are also involved in a variety of calcium-dependent processes, including muscle contraction, hormone or neurotransmitter release, gene expression, cell motility, cell division and cell death.</text>
</comment>
<dbReference type="FunFam" id="1.20.120.350:FF:000006">
    <property type="entry name" value="Voltage-dependent L-type calcium channel subunit alpha"/>
    <property type="match status" value="1"/>
</dbReference>
<proteinExistence type="inferred from homology"/>
<feature type="transmembrane region" description="Helical" evidence="22">
    <location>
        <begin position="1068"/>
        <end position="1091"/>
    </location>
</feature>
<evidence type="ECO:0000256" key="16">
    <source>
        <dbReference type="ARBA" id="ARBA00023303"/>
    </source>
</evidence>
<feature type="transmembrane region" description="Helical" evidence="22">
    <location>
        <begin position="742"/>
        <end position="769"/>
    </location>
</feature>
<feature type="transmembrane region" description="Helical" evidence="22">
    <location>
        <begin position="828"/>
        <end position="848"/>
    </location>
</feature>
<feature type="transmembrane region" description="Helical" evidence="22">
    <location>
        <begin position="909"/>
        <end position="933"/>
    </location>
</feature>
<feature type="compositionally biased region" description="Low complexity" evidence="21">
    <location>
        <begin position="2102"/>
        <end position="2113"/>
    </location>
</feature>
<feature type="transmembrane region" description="Helical" evidence="22">
    <location>
        <begin position="169"/>
        <end position="186"/>
    </location>
</feature>
<evidence type="ECO:0000256" key="5">
    <source>
        <dbReference type="ARBA" id="ARBA00022673"/>
    </source>
</evidence>
<feature type="binding site" evidence="18">
    <location>
        <position position="337"/>
    </location>
    <ligand>
        <name>Ca(2+)</name>
        <dbReference type="ChEBI" id="CHEBI:29108"/>
    </ligand>
</feature>
<evidence type="ECO:0000256" key="22">
    <source>
        <dbReference type="SAM" id="Phobius"/>
    </source>
</evidence>
<dbReference type="Pfam" id="PF16885">
    <property type="entry name" value="CAC1F_C"/>
    <property type="match status" value="1"/>
</dbReference>
<dbReference type="InterPro" id="IPR002077">
    <property type="entry name" value="VDCCAlpha1"/>
</dbReference>
<evidence type="ECO:0000256" key="12">
    <source>
        <dbReference type="ARBA" id="ARBA00023065"/>
    </source>
</evidence>
<evidence type="ECO:0000313" key="25">
    <source>
        <dbReference type="Proteomes" id="UP000324091"/>
    </source>
</evidence>
<dbReference type="GO" id="GO:0005891">
    <property type="term" value="C:voltage-gated calcium channel complex"/>
    <property type="evidence" value="ECO:0007669"/>
    <property type="project" value="InterPro"/>
</dbReference>
<feature type="compositionally biased region" description="Acidic residues" evidence="21">
    <location>
        <begin position="949"/>
        <end position="973"/>
    </location>
</feature>
<dbReference type="Pfam" id="PF00520">
    <property type="entry name" value="Ion_trans"/>
    <property type="match status" value="4"/>
</dbReference>
<keyword evidence="11 22" id="KW-1133">Transmembrane helix</keyword>
<accession>A0A5C6MQI8</accession>
<evidence type="ECO:0000256" key="8">
    <source>
        <dbReference type="ARBA" id="ARBA00022737"/>
    </source>
</evidence>
<feature type="domain" description="Voltage-dependent calcium channel alpha-1 subunit IQ" evidence="23">
    <location>
        <begin position="1735"/>
        <end position="1769"/>
    </location>
</feature>
<feature type="transmembrane region" description="Helical" evidence="22">
    <location>
        <begin position="1111"/>
        <end position="1134"/>
    </location>
</feature>
<reference evidence="24 25" key="1">
    <citation type="submission" date="2019-04" db="EMBL/GenBank/DDBJ databases">
        <title>Chromosome genome assembly for Takifugu flavidus.</title>
        <authorList>
            <person name="Xiao S."/>
        </authorList>
    </citation>
    <scope>NUCLEOTIDE SEQUENCE [LARGE SCALE GENOMIC DNA]</scope>
    <source>
        <strain evidence="24">HTHZ2018</strain>
        <tissue evidence="24">Muscle</tissue>
    </source>
</reference>
<dbReference type="PRINTS" id="PR00167">
    <property type="entry name" value="CACHANNEL"/>
</dbReference>
<keyword evidence="6 22" id="KW-0812">Transmembrane</keyword>
<feature type="transmembrane region" description="Helical" evidence="22">
    <location>
        <begin position="138"/>
        <end position="157"/>
    </location>
</feature>
<dbReference type="InterPro" id="IPR005446">
    <property type="entry name" value="VDCC_L_a1su"/>
</dbReference>
<keyword evidence="2" id="KW-0813">Transport</keyword>
<gene>
    <name evidence="24" type="ORF">D4764_08G0010460</name>
</gene>
<keyword evidence="5 20" id="KW-0107">Calcium channel</keyword>
<feature type="compositionally biased region" description="Polar residues" evidence="21">
    <location>
        <begin position="1817"/>
        <end position="1827"/>
    </location>
</feature>
<keyword evidence="25" id="KW-1185">Reference proteome</keyword>
<feature type="compositionally biased region" description="Acidic residues" evidence="21">
    <location>
        <begin position="1799"/>
        <end position="1809"/>
    </location>
</feature>
<dbReference type="Proteomes" id="UP000324091">
    <property type="component" value="Chromosome 8"/>
</dbReference>
<evidence type="ECO:0000256" key="19">
    <source>
        <dbReference type="PIRSR" id="PIRSR602077-3"/>
    </source>
</evidence>
<feature type="transmembrane region" description="Helical" evidence="22">
    <location>
        <begin position="1038"/>
        <end position="1056"/>
    </location>
</feature>
<dbReference type="InterPro" id="IPR031649">
    <property type="entry name" value="GPHH_dom"/>
</dbReference>
<feature type="transmembrane region" description="Helical" evidence="22">
    <location>
        <begin position="244"/>
        <end position="267"/>
    </location>
</feature>
<feature type="transmembrane region" description="Helical" evidence="22">
    <location>
        <begin position="1279"/>
        <end position="1306"/>
    </location>
</feature>
<keyword evidence="15 19" id="KW-0325">Glycoprotein</keyword>
<comment type="subcellular location">
    <subcellularLocation>
        <location evidence="1 20">Membrane</location>
        <topology evidence="1 20">Multi-pass membrane protein</topology>
    </subcellularLocation>
</comment>
<dbReference type="Gene3D" id="6.10.250.2500">
    <property type="match status" value="1"/>
</dbReference>
<dbReference type="EMBL" id="RHFK02000021">
    <property type="protein sequence ID" value="TWW57059.1"/>
    <property type="molecule type" value="Genomic_DNA"/>
</dbReference>
<dbReference type="GO" id="GO:0046872">
    <property type="term" value="F:metal ion binding"/>
    <property type="evidence" value="ECO:0007669"/>
    <property type="project" value="UniProtKB-KW"/>
</dbReference>
<feature type="region of interest" description="Disordered" evidence="21">
    <location>
        <begin position="940"/>
        <end position="973"/>
    </location>
</feature>
<organism evidence="24 25">
    <name type="scientific">Takifugu flavidus</name>
    <name type="common">sansaifugu</name>
    <dbReference type="NCBI Taxonomy" id="433684"/>
    <lineage>
        <taxon>Eukaryota</taxon>
        <taxon>Metazoa</taxon>
        <taxon>Chordata</taxon>
        <taxon>Craniata</taxon>
        <taxon>Vertebrata</taxon>
        <taxon>Euteleostomi</taxon>
        <taxon>Actinopterygii</taxon>
        <taxon>Neopterygii</taxon>
        <taxon>Teleostei</taxon>
        <taxon>Neoteleostei</taxon>
        <taxon>Acanthomorphata</taxon>
        <taxon>Eupercaria</taxon>
        <taxon>Tetraodontiformes</taxon>
        <taxon>Tetradontoidea</taxon>
        <taxon>Tetraodontidae</taxon>
        <taxon>Takifugu</taxon>
    </lineage>
</organism>
<keyword evidence="4 20" id="KW-0109">Calcium transport</keyword>
<feature type="transmembrane region" description="Helical" evidence="22">
    <location>
        <begin position="1358"/>
        <end position="1378"/>
    </location>
</feature>
<keyword evidence="8" id="KW-0677">Repeat</keyword>
<keyword evidence="3" id="KW-0597">Phosphoprotein</keyword>
<feature type="region of interest" description="Disordered" evidence="21">
    <location>
        <begin position="2061"/>
        <end position="2113"/>
    </location>
</feature>
<evidence type="ECO:0000256" key="4">
    <source>
        <dbReference type="ARBA" id="ARBA00022568"/>
    </source>
</evidence>
<dbReference type="PANTHER" id="PTHR45628:SF2">
    <property type="entry name" value="VOLTAGE-DEPENDENT L-TYPE CALCIUM CHANNEL SUBUNIT ALPHA-1F"/>
    <property type="match status" value="1"/>
</dbReference>
<dbReference type="InterPro" id="IPR027359">
    <property type="entry name" value="Volt_channel_dom_sf"/>
</dbReference>
<evidence type="ECO:0000256" key="7">
    <source>
        <dbReference type="ARBA" id="ARBA00022723"/>
    </source>
</evidence>
<evidence type="ECO:0000256" key="10">
    <source>
        <dbReference type="ARBA" id="ARBA00022882"/>
    </source>
</evidence>
<feature type="transmembrane region" description="Helical" evidence="22">
    <location>
        <begin position="1486"/>
        <end position="1504"/>
    </location>
</feature>
<evidence type="ECO:0000256" key="11">
    <source>
        <dbReference type="ARBA" id="ARBA00022989"/>
    </source>
</evidence>
<name>A0A5C6MQI8_9TELE</name>
<feature type="region of interest" description="Disordered" evidence="21">
    <location>
        <begin position="1"/>
        <end position="40"/>
    </location>
</feature>
<evidence type="ECO:0000256" key="9">
    <source>
        <dbReference type="ARBA" id="ARBA00022837"/>
    </source>
</evidence>
<feature type="transmembrane region" description="Helical" evidence="22">
    <location>
        <begin position="1390"/>
        <end position="1410"/>
    </location>
</feature>
<dbReference type="GO" id="GO:0098703">
    <property type="term" value="P:calcium ion import across plasma membrane"/>
    <property type="evidence" value="ECO:0007669"/>
    <property type="project" value="TreeGrafter"/>
</dbReference>
<keyword evidence="9 18" id="KW-0106">Calcium</keyword>
<feature type="transmembrane region" description="Helical" evidence="22">
    <location>
        <begin position="356"/>
        <end position="378"/>
    </location>
</feature>
<feature type="glycosylation site" description="N-linked (GlcNAc...) asparagine" evidence="19">
    <location>
        <position position="302"/>
    </location>
</feature>
<dbReference type="Pfam" id="PF08763">
    <property type="entry name" value="Ca_chan_IQ"/>
    <property type="match status" value="1"/>
</dbReference>
<evidence type="ECO:0000256" key="13">
    <source>
        <dbReference type="ARBA" id="ARBA00023136"/>
    </source>
</evidence>
<sequence>MDAAKKDAPPVGDVGKSDTLGSTGSTRKRGGGAKKAMQANKSALRAPRALCCLTLSNPIRMAALALVEWKYPFLCVLKPPPQVTGGVPGRSTLNRVLRPFDIFILLAIFANCVAMGVTKPFPDDDSNATNHKLEQVEYVFLVIFTIETFTKILAYGLVMHPSAYIRSGWNLLDFVIVIVGLFSVIAEGMTDHKPGEAHHAAGKPGGLDVKALRAFRVLRPLRLVSGVPSLQIVLNSIMKAMVPLLHIGMLVMFVIIIYAIIGLELFIGRMHKTCYSSTTGLMMEDDASPCAFAGSGRFCVENGTECRGKWEGPNGGITNFDNIFFAMLTVFQCITMEGWTDVLYWMNDAIGFEIPWIYFVSLVIFGSFFIINLVLGVLSGEFSKEREKAVARGELQKAQESKQMEEDMIGYMDWLIEAEDVDEEGNKRAAIAKKKMMKKFGWYKHSEDGGGTSAPAAALHPHAVRSLHPHAVRSLHPHAIRSLHPHAVRSLHPHAIRSLHPRSLHPHAIRSLHPRSLHPRSLHPHAIRSLHPHAIRSLHPCSLHPRSLHPHAIRSLHPHAICSLHPHSLHPRSLHPHTIRSLHPRSLHPHAICSLHPRSLHPRSLHPRSLHPHTIRSLHPHAIHSLHPHAIRSLHPHAIRSLHPHAIRYRLNKSDSDDDIAYLDDDSGFCASLMAKMMANSFCDQLCQINHTMRKNSRVAVKTTNFYWLVLLLVFLNTVASASEHYGQPKWLTEMQERANKVLLLLFTLEMLMKMYAFGLQIYFMALFNRFDCFVVCGGILEMLLVEMEVIPPIGIAVLRCIRLLRIFKMTRHWAALSDLVNSLLNSMKAICSLLLLLFLFLIIFALLGMQLFGGKFNFDETQMKRSTFDSFPQALLTCFQILTGEDWNAVMYDGIMAYGGPIFPNMVVCIYFVILFVCGNYILLNVFLAIAVDNLAGGGGKSKVEEKKEDEEEWDDDEEKEDEDAANEDDDWQENEELRAIEGLEGVAPLKPDFSGPKEKIVPIPDGSSFFILGKKNWYCCGVTLRVACHNLIHHPYFTNFILIFIILSSISLAAEDPIKSHSFRNIVLGYADYVFTSVFTVEIVLKMTVYGAFLHTGSFCRNAFNLLDLLVVGVSLTSFFLHSSAISVVKILRVLRVLRPLRAINRAKGLKNVVQCVFVAIRTIGNILIVTTLLQFMFACIGVQLFKGRFYSCTDEAKQTPEECKGTFVIYKDGDINHPMVRERVWENSDFNFDNVLNGMLALFTVSTFEGWPQLLYRAVDANAINRGPIYNYRVEISIFFIIYIIIIAFFMMNIFVGFVIITFREQGEAEFKNCELNKNQRQCVYYALKAQPIKIYIPKNQSQLKFWKIINSSQFEYIMFVLILGNTLTLAIQHYEQSKLFTSIMDILNMIFTVVFTVEMVIKLLALRAHHYFIDPWNSFDALIVVGSVLDIAVSEFSGSKGESGKVSITFFRLFRVLRLVKLLSKGEGIRTLLWTFVKSLQALPYVGLLIAMIFFIYAVIGMQMFGKVAVDDNTNINRNCNFQTFFMAVLVLFRCATGEQWQEIMLGALPGRRCDPESDIEPGEEYTCGSNLAYLYFISFFMLCAYLIINLFIAVIMDNFEYLTRDWTVLGTHHLDEFKRVWSDYDPEATGRIKHIDVVTMLRRIQPPLGFGKLCPHRVACKRLVDMNVPLHPDGTVTFNATLFALVRTSLKIKTEGPIDQQNEELKIIIKKLWKRTKPKLIDEVIPPPRGDEVTCGKFYASFLIQDYFKKFRKRKERERKSKRKDKAAALQQGLRSLQDLAPEMRLAMASDLEDEEGADGEMTGDEVFGSEAGTSVNTTPATTPLPPIDTLVQQTAIFMEPEPEAEKEEVITEQVKGLEMEHRPGSELAGVTIVTEQPVRSEPLPVRSEPLPVIRGHEWRVVEEPAVEVLTTETEAGYSREGDDASAASVNRYVYPEVVSPVPTETGYNGQNLERASSIGEIAYDHQDAQEFVSNGYNDGNVNGGSVATSPTPYDTNGYNGNGYNGNGYNGYSENGSFFSTNTNGNACNENGSGYADNKNVRRRLLPAIPKGRRPAFNFQCLKPQRSLDEQTPIPGTYHGNSSPSRSRLQNQHSLDSRPSSVSSMSSASWANTGAAGCTPLPGITHPSGRRGKLIYTPMMLVDEATGTRQPLWTDGTTSLPAGNRPGWYPTQARTFNSMRIPPVNQGYVSKGGADSLVESILISEGLGVFARDPKFVSFAKREIAEACHMSMDEMESAATDLIARGATRSISRFEEELADEMNCVVSY</sequence>
<evidence type="ECO:0000256" key="20">
    <source>
        <dbReference type="RuleBase" id="RU003808"/>
    </source>
</evidence>
<evidence type="ECO:0000256" key="18">
    <source>
        <dbReference type="PIRSR" id="PIRSR602077-1"/>
    </source>
</evidence>
<dbReference type="PANTHER" id="PTHR45628">
    <property type="entry name" value="VOLTAGE-DEPENDENT CALCIUM CHANNEL TYPE A SUBUNIT ALPHA-1"/>
    <property type="match status" value="1"/>
</dbReference>
<comment type="catalytic activity">
    <reaction evidence="17">
        <text>Ca(2+)(in) = Ca(2+)(out)</text>
        <dbReference type="Rhea" id="RHEA:29671"/>
        <dbReference type="ChEBI" id="CHEBI:29108"/>
    </reaction>
</comment>
<keyword evidence="7 18" id="KW-0479">Metal-binding</keyword>
<feature type="binding site" evidence="18">
    <location>
        <position position="886"/>
    </location>
    <ligand>
        <name>Ca(2+)</name>
        <dbReference type="ChEBI" id="CHEBI:29108"/>
    </ligand>
</feature>
<keyword evidence="16" id="KW-0407">Ion channel</keyword>
<keyword evidence="14" id="KW-1015">Disulfide bond</keyword>
<feature type="binding site" evidence="18">
    <location>
        <position position="1252"/>
    </location>
    <ligand>
        <name>Ca(2+)</name>
        <dbReference type="ChEBI" id="CHEBI:29108"/>
    </ligand>
</feature>
<dbReference type="Gene3D" id="1.20.120.350">
    <property type="entry name" value="Voltage-gated potassium channels. Chain C"/>
    <property type="match status" value="4"/>
</dbReference>
<keyword evidence="13 22" id="KW-0472">Membrane</keyword>
<comment type="similarity">
    <text evidence="20">Belongs to the calcium channel alpha-1 subunit (TC 1.A.1.11) family.</text>
</comment>
<dbReference type="InterPro" id="IPR005821">
    <property type="entry name" value="Ion_trans_dom"/>
</dbReference>
<evidence type="ECO:0000256" key="14">
    <source>
        <dbReference type="ARBA" id="ARBA00023157"/>
    </source>
</evidence>
<dbReference type="Gene3D" id="1.10.287.70">
    <property type="match status" value="4"/>
</dbReference>
<dbReference type="FunFam" id="1.20.120.350:FF:000010">
    <property type="entry name" value="Voltage-dependent L-type calcium channel subunit alpha"/>
    <property type="match status" value="1"/>
</dbReference>
<evidence type="ECO:0000256" key="1">
    <source>
        <dbReference type="ARBA" id="ARBA00004141"/>
    </source>
</evidence>
<dbReference type="GO" id="GO:0008331">
    <property type="term" value="F:high voltage-gated calcium channel activity"/>
    <property type="evidence" value="ECO:0007669"/>
    <property type="project" value="TreeGrafter"/>
</dbReference>
<comment type="caution">
    <text evidence="24">The sequence shown here is derived from an EMBL/GenBank/DDBJ whole genome shotgun (WGS) entry which is preliminary data.</text>
</comment>
<dbReference type="SMART" id="SM01062">
    <property type="entry name" value="Ca_chan_IQ"/>
    <property type="match status" value="1"/>
</dbReference>
<dbReference type="SUPFAM" id="SSF81324">
    <property type="entry name" value="Voltage-gated potassium channels"/>
    <property type="match status" value="4"/>
</dbReference>
<feature type="transmembrane region" description="Helical" evidence="22">
    <location>
        <begin position="100"/>
        <end position="118"/>
    </location>
</feature>
<feature type="transmembrane region" description="Helical" evidence="22">
    <location>
        <begin position="1578"/>
        <end position="1601"/>
    </location>
</feature>
<evidence type="ECO:0000256" key="2">
    <source>
        <dbReference type="ARBA" id="ARBA00022448"/>
    </source>
</evidence>
<evidence type="ECO:0000256" key="15">
    <source>
        <dbReference type="ARBA" id="ARBA00023180"/>
    </source>
</evidence>
<evidence type="ECO:0000259" key="23">
    <source>
        <dbReference type="SMART" id="SM01062"/>
    </source>
</evidence>
<dbReference type="FunFam" id="1.10.287.70:FF:000021">
    <property type="entry name" value="Voltage-dependent L-type calcium channel subunit alpha"/>
    <property type="match status" value="1"/>
</dbReference>
<dbReference type="InterPro" id="IPR014873">
    <property type="entry name" value="VDCC_a1su_IQ"/>
</dbReference>
<dbReference type="InterPro" id="IPR050599">
    <property type="entry name" value="VDCC_alpha-1_subunit"/>
</dbReference>
<evidence type="ECO:0000256" key="17">
    <source>
        <dbReference type="ARBA" id="ARBA00036634"/>
    </source>
</evidence>
<dbReference type="Gene3D" id="6.10.250.2180">
    <property type="match status" value="1"/>
</dbReference>
<feature type="transmembrane region" description="Helical" evidence="22">
    <location>
        <begin position="704"/>
        <end position="722"/>
    </location>
</feature>
<feature type="region of interest" description="Disordered" evidence="21">
    <location>
        <begin position="1799"/>
        <end position="1832"/>
    </location>
</feature>
<dbReference type="FunFam" id="1.20.120.350:FF:000040">
    <property type="entry name" value="Voltage-dependent L-type calcium channel subunit alpha"/>
    <property type="match status" value="1"/>
</dbReference>
<protein>
    <recommendedName>
        <fullName evidence="20">Voltage-dependent L-type calcium channel subunit alpha</fullName>
    </recommendedName>
</protein>
<evidence type="ECO:0000256" key="3">
    <source>
        <dbReference type="ARBA" id="ARBA00022553"/>
    </source>
</evidence>